<dbReference type="Proteomes" id="UP000235346">
    <property type="component" value="Unassembled WGS sequence"/>
</dbReference>
<keyword evidence="2" id="KW-0732">Signal</keyword>
<feature type="region of interest" description="Disordered" evidence="1">
    <location>
        <begin position="134"/>
        <end position="153"/>
    </location>
</feature>
<feature type="compositionally biased region" description="Basic residues" evidence="1">
    <location>
        <begin position="104"/>
        <end position="118"/>
    </location>
</feature>
<gene>
    <name evidence="3" type="ORF">C1H66_08680</name>
</gene>
<feature type="chain" id="PRO_5014679380" evidence="2">
    <location>
        <begin position="25"/>
        <end position="275"/>
    </location>
</feature>
<evidence type="ECO:0000313" key="3">
    <source>
        <dbReference type="EMBL" id="PMR70150.1"/>
    </source>
</evidence>
<accession>A0A2N7TPN3</accession>
<feature type="region of interest" description="Disordered" evidence="1">
    <location>
        <begin position="86"/>
        <end position="123"/>
    </location>
</feature>
<dbReference type="EMBL" id="PNRE01000036">
    <property type="protein sequence ID" value="PMR70150.1"/>
    <property type="molecule type" value="Genomic_DNA"/>
</dbReference>
<sequence length="275" mass="30743">MRVLARLVLAPWLFLFMAVSPLSAQDPSAAKASPALHSSALHPDGLSPSARMVASSSVHVDILWRRGGLVSTQFAFGTFDRHHRHGVTHMHRHPPGTVVITPRHGVRHHDGHRWRHVPRHSDRGIRHRTRRHDDVKFGTPGRIHSPAVDIGPRRFERPGRVIRHPIRRHDDMRFGTPGRMHSPAVDFGPRRFERERFAPSHRGIEPHHFQRRAPLRIASSIRASSGGRRFAAASNTGTSSGARPFAVASSAITSADEACRNGGSLLRFPHRLLPF</sequence>
<keyword evidence="4" id="KW-1185">Reference proteome</keyword>
<organism evidence="3 4">
    <name type="scientific">Halomonas heilongjiangensis</name>
    <dbReference type="NCBI Taxonomy" id="1387883"/>
    <lineage>
        <taxon>Bacteria</taxon>
        <taxon>Pseudomonadati</taxon>
        <taxon>Pseudomonadota</taxon>
        <taxon>Gammaproteobacteria</taxon>
        <taxon>Oceanospirillales</taxon>
        <taxon>Halomonadaceae</taxon>
        <taxon>Halomonas</taxon>
    </lineage>
</organism>
<evidence type="ECO:0000256" key="2">
    <source>
        <dbReference type="SAM" id="SignalP"/>
    </source>
</evidence>
<proteinExistence type="predicted"/>
<reference evidence="3 4" key="1">
    <citation type="submission" date="2018-01" db="EMBL/GenBank/DDBJ databases">
        <title>Halomonas endophytica sp. nov., isolated from storage liquid in the stems of Populus euphratica.</title>
        <authorList>
            <person name="Chen C."/>
        </authorList>
    </citation>
    <scope>NUCLEOTIDE SEQUENCE [LARGE SCALE GENOMIC DNA]</scope>
    <source>
        <strain evidence="3 4">DSM 26881</strain>
    </source>
</reference>
<evidence type="ECO:0000256" key="1">
    <source>
        <dbReference type="SAM" id="MobiDB-lite"/>
    </source>
</evidence>
<protein>
    <submittedName>
        <fullName evidence="3">Uncharacterized protein</fullName>
    </submittedName>
</protein>
<name>A0A2N7TPN3_9GAMM</name>
<comment type="caution">
    <text evidence="3">The sequence shown here is derived from an EMBL/GenBank/DDBJ whole genome shotgun (WGS) entry which is preliminary data.</text>
</comment>
<dbReference type="AlphaFoldDB" id="A0A2N7TPN3"/>
<dbReference type="RefSeq" id="WP_102627489.1">
    <property type="nucleotide sequence ID" value="NZ_PDOH01000001.1"/>
</dbReference>
<evidence type="ECO:0000313" key="4">
    <source>
        <dbReference type="Proteomes" id="UP000235346"/>
    </source>
</evidence>
<feature type="signal peptide" evidence="2">
    <location>
        <begin position="1"/>
        <end position="24"/>
    </location>
</feature>